<dbReference type="AlphaFoldDB" id="A0A3E4M131"/>
<name>A0A3E4M131_9FIRM</name>
<organism evidence="1 2">
    <name type="scientific">Dorea formicigenerans</name>
    <dbReference type="NCBI Taxonomy" id="39486"/>
    <lineage>
        <taxon>Bacteria</taxon>
        <taxon>Bacillati</taxon>
        <taxon>Bacillota</taxon>
        <taxon>Clostridia</taxon>
        <taxon>Lachnospirales</taxon>
        <taxon>Lachnospiraceae</taxon>
        <taxon>Dorea</taxon>
    </lineage>
</organism>
<evidence type="ECO:0000313" key="1">
    <source>
        <dbReference type="EMBL" id="RGK43428.1"/>
    </source>
</evidence>
<accession>A0A3E4M131</accession>
<dbReference type="RefSeq" id="WP_117650632.1">
    <property type="nucleotide sequence ID" value="NZ_QSQQ01000032.1"/>
</dbReference>
<protein>
    <submittedName>
        <fullName evidence="1">Uncharacterized protein</fullName>
    </submittedName>
</protein>
<gene>
    <name evidence="1" type="ORF">DXD10_16105</name>
</gene>
<dbReference type="Proteomes" id="UP000261208">
    <property type="component" value="Unassembled WGS sequence"/>
</dbReference>
<evidence type="ECO:0000313" key="2">
    <source>
        <dbReference type="Proteomes" id="UP000261208"/>
    </source>
</evidence>
<comment type="caution">
    <text evidence="1">The sequence shown here is derived from an EMBL/GenBank/DDBJ whole genome shotgun (WGS) entry which is preliminary data.</text>
</comment>
<dbReference type="EMBL" id="QSQQ01000032">
    <property type="protein sequence ID" value="RGK43428.1"/>
    <property type="molecule type" value="Genomic_DNA"/>
</dbReference>
<proteinExistence type="predicted"/>
<reference evidence="1 2" key="1">
    <citation type="submission" date="2018-08" db="EMBL/GenBank/DDBJ databases">
        <title>A genome reference for cultivated species of the human gut microbiota.</title>
        <authorList>
            <person name="Zou Y."/>
            <person name="Xue W."/>
            <person name="Luo G."/>
        </authorList>
    </citation>
    <scope>NUCLEOTIDE SEQUENCE [LARGE SCALE GENOMIC DNA]</scope>
    <source>
        <strain evidence="1 2">TF11-11</strain>
    </source>
</reference>
<sequence>MEYISSFTYCDTIQTEMTPQGPQQQIVKPLQVLTPIAIPGNFSFAIACSIAGFDTSKENSVKIMFLDPSNNVLYDTGDVNFQLPTEQIKPSGIASMQFNIDIRNLVFREAGLYSTKVIFNNIELGEYKIQVIVGE</sequence>
<dbReference type="Pfam" id="PF22091">
    <property type="entry name" value="DUF6941"/>
    <property type="match status" value="1"/>
</dbReference>
<dbReference type="InterPro" id="IPR054221">
    <property type="entry name" value="DUF6941"/>
</dbReference>